<accession>A0A1W2A3E9</accession>
<dbReference type="RefSeq" id="WP_084283592.1">
    <property type="nucleotide sequence ID" value="NZ_FWXJ01000007.1"/>
</dbReference>
<dbReference type="STRING" id="1938817.SAMN06296008_10774"/>
<dbReference type="Pfam" id="PF01663">
    <property type="entry name" value="Phosphodiest"/>
    <property type="match status" value="1"/>
</dbReference>
<dbReference type="PROSITE" id="PS51257">
    <property type="entry name" value="PROKAR_LIPOPROTEIN"/>
    <property type="match status" value="1"/>
</dbReference>
<dbReference type="Proteomes" id="UP000192708">
    <property type="component" value="Unassembled WGS sequence"/>
</dbReference>
<proteinExistence type="predicted"/>
<name>A0A1W2A3E9_9BURK</name>
<dbReference type="PANTHER" id="PTHR10151">
    <property type="entry name" value="ECTONUCLEOTIDE PYROPHOSPHATASE/PHOSPHODIESTERASE"/>
    <property type="match status" value="1"/>
</dbReference>
<dbReference type="AlphaFoldDB" id="A0A1W2A3E9"/>
<dbReference type="Gene3D" id="3.30.1360.180">
    <property type="match status" value="1"/>
</dbReference>
<dbReference type="GO" id="GO:0016787">
    <property type="term" value="F:hydrolase activity"/>
    <property type="evidence" value="ECO:0007669"/>
    <property type="project" value="UniProtKB-ARBA"/>
</dbReference>
<dbReference type="SUPFAM" id="SSF53649">
    <property type="entry name" value="Alkaline phosphatase-like"/>
    <property type="match status" value="1"/>
</dbReference>
<organism evidence="1 2">
    <name type="scientific">Polynucleobacter kasalickyi</name>
    <dbReference type="NCBI Taxonomy" id="1938817"/>
    <lineage>
        <taxon>Bacteria</taxon>
        <taxon>Pseudomonadati</taxon>
        <taxon>Pseudomonadota</taxon>
        <taxon>Betaproteobacteria</taxon>
        <taxon>Burkholderiales</taxon>
        <taxon>Burkholderiaceae</taxon>
        <taxon>Polynucleobacter</taxon>
    </lineage>
</organism>
<dbReference type="Gene3D" id="3.40.720.10">
    <property type="entry name" value="Alkaline Phosphatase, subunit A"/>
    <property type="match status" value="1"/>
</dbReference>
<protein>
    <submittedName>
        <fullName evidence="1">Predicted pyrophosphatase or phosphodiesterase, AlkP superfamily</fullName>
    </submittedName>
</protein>
<dbReference type="InterPro" id="IPR017850">
    <property type="entry name" value="Alkaline_phosphatase_core_sf"/>
</dbReference>
<dbReference type="CDD" id="cd16018">
    <property type="entry name" value="Enpp"/>
    <property type="match status" value="1"/>
</dbReference>
<keyword evidence="2" id="KW-1185">Reference proteome</keyword>
<dbReference type="InterPro" id="IPR002591">
    <property type="entry name" value="Phosphodiest/P_Trfase"/>
</dbReference>
<sequence>MIRTLSSFKHAFGFTIIGLVLTFSACTAQRQDVPTTPSEVKPLVVLISIDGFKPEYLKRNYSPNLQELAENGALAKGLISSFPSVTFPNHYSIVTGLYPDHHGIVNNTMYDTHIQEVFKLSSRDAVTNPAWWSDAKPIWVSVIEQNKRASTLFWPGTETKIQQIQPNDWLNYDHHMSSTARVEQLLTWLSKPNSMRADFATLYFSEVDSAGHAFGPNSSQVNQSIAHVDQAIAQLRVGLKKLGLDQKTTFIIVSDHGMSVVPSDHWIEVSQVLKDIPEIKYEWTGPVAGINLGEQDVSTALNQLKTIPHLACWKKSEIPTKYHFGTHRRIPKIVCLAENHYVITDKKPLITYPGHHGFAPQEQDMHGLFIASGYQIRKVDLDYFENVDVYSLMTKLLNIPAEKNDGSDHLIKKLIK</sequence>
<evidence type="ECO:0000313" key="2">
    <source>
        <dbReference type="Proteomes" id="UP000192708"/>
    </source>
</evidence>
<dbReference type="EMBL" id="FWXJ01000007">
    <property type="protein sequence ID" value="SMC55195.1"/>
    <property type="molecule type" value="Genomic_DNA"/>
</dbReference>
<dbReference type="PANTHER" id="PTHR10151:SF120">
    <property type="entry name" value="BIS(5'-ADENOSYL)-TRIPHOSPHATASE"/>
    <property type="match status" value="1"/>
</dbReference>
<dbReference type="OrthoDB" id="9771966at2"/>
<gene>
    <name evidence="1" type="ORF">SAMN06296008_10774</name>
</gene>
<evidence type="ECO:0000313" key="1">
    <source>
        <dbReference type="EMBL" id="SMC55195.1"/>
    </source>
</evidence>
<reference evidence="1 2" key="1">
    <citation type="submission" date="2017-04" db="EMBL/GenBank/DDBJ databases">
        <authorList>
            <person name="Afonso C.L."/>
            <person name="Miller P.J."/>
            <person name="Scott M.A."/>
            <person name="Spackman E."/>
            <person name="Goraichik I."/>
            <person name="Dimitrov K.M."/>
            <person name="Suarez D.L."/>
            <person name="Swayne D.E."/>
        </authorList>
    </citation>
    <scope>NUCLEOTIDE SEQUENCE [LARGE SCALE GENOMIC DNA]</scope>
    <source>
        <strain evidence="1 2">VK13</strain>
    </source>
</reference>